<feature type="transmembrane region" description="Helical" evidence="1">
    <location>
        <begin position="44"/>
        <end position="61"/>
    </location>
</feature>
<evidence type="ECO:0000256" key="1">
    <source>
        <dbReference type="SAM" id="Phobius"/>
    </source>
</evidence>
<sequence>MDHGTHATTGSAGIDVAALLVRLILLLATAFVAGGGLFGGRPRALPAAVAAALAVASAFVFDVNPVGAAAHAMLVVAVPALSVWRPNLARWAAGALLVLVVVETSLGRSGLEFAADTVYISAATAWFGLAQLREKPSRSGSLTLSLGLLLALAGAAQLLLSGVAFDRRLWESLFGLSLIAVVVLPLAVLFVRERKAAVLGVAVAFLAWTTFVALPEPDEPPVPGISLLRDVSLAGQQVPVLVSPQRPGRNLVHVPVAGLTVAGVPATQRLGADGYWAEVDLPAGRSDITLAADGDDTSLEVDTGDGPGLDVDPECATAALGGLVAGRQEALTSCPSASLSEEDAGSLTKMLAFLARRGAKAVTLVSDDSPRGAAAATVVRAAGLRVTSEPSPDGALVVVSGWEKAYQALTGPLPSYLYGVYLAPWLLNGPIVKSVPSSTIPLRFDPREQTAVSYAVALGDSFGGESPSVAGFRNWLGAQQPAGKVQLFASAQVSVMPYMDHDHAESGGQWVPGGTVVPVSVPLE</sequence>
<feature type="transmembrane region" description="Helical" evidence="1">
    <location>
        <begin position="172"/>
        <end position="191"/>
    </location>
</feature>
<dbReference type="Proteomes" id="UP000715441">
    <property type="component" value="Unassembled WGS sequence"/>
</dbReference>
<dbReference type="RefSeq" id="WP_168521990.1">
    <property type="nucleotide sequence ID" value="NZ_JAAXLS010000053.1"/>
</dbReference>
<dbReference type="EMBL" id="JAAXLS010000053">
    <property type="protein sequence ID" value="NKQ58298.1"/>
    <property type="molecule type" value="Genomic_DNA"/>
</dbReference>
<keyword evidence="1" id="KW-0812">Transmembrane</keyword>
<comment type="caution">
    <text evidence="2">The sequence shown here is derived from an EMBL/GenBank/DDBJ whole genome shotgun (WGS) entry which is preliminary data.</text>
</comment>
<organism evidence="2 3">
    <name type="scientific">Amycolatopsis acididurans</name>
    <dbReference type="NCBI Taxonomy" id="2724524"/>
    <lineage>
        <taxon>Bacteria</taxon>
        <taxon>Bacillati</taxon>
        <taxon>Actinomycetota</taxon>
        <taxon>Actinomycetes</taxon>
        <taxon>Pseudonocardiales</taxon>
        <taxon>Pseudonocardiaceae</taxon>
        <taxon>Amycolatopsis</taxon>
    </lineage>
</organism>
<feature type="transmembrane region" description="Helical" evidence="1">
    <location>
        <begin position="142"/>
        <end position="160"/>
    </location>
</feature>
<proteinExistence type="predicted"/>
<name>A0ABX1JFA4_9PSEU</name>
<feature type="transmembrane region" description="Helical" evidence="1">
    <location>
        <begin position="91"/>
        <end position="107"/>
    </location>
</feature>
<gene>
    <name evidence="2" type="ORF">HFP15_36150</name>
</gene>
<protein>
    <submittedName>
        <fullName evidence="2">Uncharacterized protein</fullName>
    </submittedName>
</protein>
<feature type="transmembrane region" description="Helical" evidence="1">
    <location>
        <begin position="196"/>
        <end position="214"/>
    </location>
</feature>
<keyword evidence="1" id="KW-0472">Membrane</keyword>
<keyword evidence="1" id="KW-1133">Transmembrane helix</keyword>
<feature type="transmembrane region" description="Helical" evidence="1">
    <location>
        <begin position="12"/>
        <end position="32"/>
    </location>
</feature>
<accession>A0ABX1JFA4</accession>
<reference evidence="2 3" key="1">
    <citation type="submission" date="2020-04" db="EMBL/GenBank/DDBJ databases">
        <title>Novel species.</title>
        <authorList>
            <person name="Teo W.F.A."/>
            <person name="Lipun K."/>
            <person name="Srisuk N."/>
            <person name="Duangmal K."/>
        </authorList>
    </citation>
    <scope>NUCLEOTIDE SEQUENCE [LARGE SCALE GENOMIC DNA]</scope>
    <source>
        <strain evidence="2 3">K13G38</strain>
    </source>
</reference>
<keyword evidence="3" id="KW-1185">Reference proteome</keyword>
<evidence type="ECO:0000313" key="3">
    <source>
        <dbReference type="Proteomes" id="UP000715441"/>
    </source>
</evidence>
<evidence type="ECO:0000313" key="2">
    <source>
        <dbReference type="EMBL" id="NKQ58298.1"/>
    </source>
</evidence>